<name>A0A369KDF1_9BACT</name>
<sequence length="150" mass="17284">MFRKLLGALFGVSAVQSPDAVQQSERTETVVHEEFIELQEGNNDSEIVILETEIEKTGEHSFSDSVDDSPCKRCPLHCHLVRERTHDHGPKCFRKDWLSEKLQCFKVQMAKLKGKLIRGFEKVKSDVNGFISQRRNGSDRQDSRPRNRSR</sequence>
<dbReference type="Proteomes" id="UP000253816">
    <property type="component" value="Unassembled WGS sequence"/>
</dbReference>
<dbReference type="OrthoDB" id="22878at2"/>
<evidence type="ECO:0000313" key="2">
    <source>
        <dbReference type="EMBL" id="RDB31632.1"/>
    </source>
</evidence>
<comment type="caution">
    <text evidence="2">The sequence shown here is derived from an EMBL/GenBank/DDBJ whole genome shotgun (WGS) entry which is preliminary data.</text>
</comment>
<protein>
    <submittedName>
        <fullName evidence="2">Uncharacterized protein</fullName>
    </submittedName>
</protein>
<feature type="compositionally biased region" description="Basic and acidic residues" evidence="1">
    <location>
        <begin position="136"/>
        <end position="150"/>
    </location>
</feature>
<organism evidence="2 3">
    <name type="scientific">Candidatus Similichlamydia laticola</name>
    <dbReference type="NCBI Taxonomy" id="2170265"/>
    <lineage>
        <taxon>Bacteria</taxon>
        <taxon>Pseudomonadati</taxon>
        <taxon>Chlamydiota</taxon>
        <taxon>Chlamydiia</taxon>
        <taxon>Parachlamydiales</taxon>
        <taxon>Candidatus Parilichlamydiaceae</taxon>
        <taxon>Candidatus Similichlamydia</taxon>
    </lineage>
</organism>
<evidence type="ECO:0000256" key="1">
    <source>
        <dbReference type="SAM" id="MobiDB-lite"/>
    </source>
</evidence>
<keyword evidence="3" id="KW-1185">Reference proteome</keyword>
<dbReference type="RefSeq" id="WP_147267463.1">
    <property type="nucleotide sequence ID" value="NZ_QQBG01000010.1"/>
</dbReference>
<gene>
    <name evidence="2" type="ORF">HAT2_00243</name>
</gene>
<accession>A0A369KDF1</accession>
<dbReference type="AlphaFoldDB" id="A0A369KDF1"/>
<feature type="region of interest" description="Disordered" evidence="1">
    <location>
        <begin position="131"/>
        <end position="150"/>
    </location>
</feature>
<reference evidence="2 3" key="1">
    <citation type="submission" date="2018-07" db="EMBL/GenBank/DDBJ databases">
        <title>Comparative genomics of the Candidatus Parilichlamydiaceae reveals evidence of convergent evolution and genome reduction in the phylum Chlamydiae.</title>
        <authorList>
            <person name="Taylor-Brown A."/>
            <person name="Polkinghorne A."/>
        </authorList>
    </citation>
    <scope>NUCLEOTIDE SEQUENCE [LARGE SCALE GENOMIC DNA]</scope>
    <source>
        <strain evidence="2 3">Hat2</strain>
    </source>
</reference>
<proteinExistence type="predicted"/>
<dbReference type="EMBL" id="QQBG01000010">
    <property type="protein sequence ID" value="RDB31632.1"/>
    <property type="molecule type" value="Genomic_DNA"/>
</dbReference>
<evidence type="ECO:0000313" key="3">
    <source>
        <dbReference type="Proteomes" id="UP000253816"/>
    </source>
</evidence>